<reference evidence="1 2" key="1">
    <citation type="submission" date="2019-07" db="EMBL/GenBank/DDBJ databases">
        <title>Whole genome shotgun sequence of Skermanella aerolata NBRC 106429.</title>
        <authorList>
            <person name="Hosoyama A."/>
            <person name="Uohara A."/>
            <person name="Ohji S."/>
            <person name="Ichikawa N."/>
        </authorList>
    </citation>
    <scope>NUCLEOTIDE SEQUENCE [LARGE SCALE GENOMIC DNA]</scope>
    <source>
        <strain evidence="1 2">NBRC 106429</strain>
    </source>
</reference>
<gene>
    <name evidence="1" type="ORF">SAE02_15840</name>
</gene>
<comment type="caution">
    <text evidence="1">The sequence shown here is derived from an EMBL/GenBank/DDBJ whole genome shotgun (WGS) entry which is preliminary data.</text>
</comment>
<dbReference type="EMBL" id="BJYZ01000006">
    <property type="protein sequence ID" value="GEO37436.1"/>
    <property type="molecule type" value="Genomic_DNA"/>
</dbReference>
<proteinExistence type="predicted"/>
<accession>A0A512DLU0</accession>
<sequence>MPQHAGSRIGCPIASLFSRLSGGRNTPSHRDTPEEEPSMVKWTIRLRWKGQTIEIEIEIGLSL</sequence>
<name>A0A512DLU0_9PROT</name>
<protein>
    <submittedName>
        <fullName evidence="1">Uncharacterized protein</fullName>
    </submittedName>
</protein>
<dbReference type="Proteomes" id="UP000321523">
    <property type="component" value="Unassembled WGS sequence"/>
</dbReference>
<organism evidence="1 2">
    <name type="scientific">Skermanella aerolata</name>
    <dbReference type="NCBI Taxonomy" id="393310"/>
    <lineage>
        <taxon>Bacteria</taxon>
        <taxon>Pseudomonadati</taxon>
        <taxon>Pseudomonadota</taxon>
        <taxon>Alphaproteobacteria</taxon>
        <taxon>Rhodospirillales</taxon>
        <taxon>Azospirillaceae</taxon>
        <taxon>Skermanella</taxon>
    </lineage>
</organism>
<evidence type="ECO:0000313" key="1">
    <source>
        <dbReference type="EMBL" id="GEO37436.1"/>
    </source>
</evidence>
<dbReference type="AlphaFoldDB" id="A0A512DLU0"/>
<evidence type="ECO:0000313" key="2">
    <source>
        <dbReference type="Proteomes" id="UP000321523"/>
    </source>
</evidence>
<keyword evidence="2" id="KW-1185">Reference proteome</keyword>